<dbReference type="Gene3D" id="3.10.310.10">
    <property type="entry name" value="Diaminopimelate Epimerase, Chain A, domain 1"/>
    <property type="match status" value="2"/>
</dbReference>
<dbReference type="RefSeq" id="WP_389357291.1">
    <property type="nucleotide sequence ID" value="NZ_JBIACK010000001.1"/>
</dbReference>
<dbReference type="EMBL" id="JBIACK010000001">
    <property type="protein sequence ID" value="MFE8699247.1"/>
    <property type="molecule type" value="Genomic_DNA"/>
</dbReference>
<evidence type="ECO:0000256" key="1">
    <source>
        <dbReference type="ARBA" id="ARBA00008270"/>
    </source>
</evidence>
<dbReference type="PIRSF" id="PIRSF016184">
    <property type="entry name" value="PhzC_PhzF"/>
    <property type="match status" value="1"/>
</dbReference>
<gene>
    <name evidence="3" type="ORF">ACFYKX_01285</name>
</gene>
<comment type="caution">
    <text evidence="3">The sequence shown here is derived from an EMBL/GenBank/DDBJ whole genome shotgun (WGS) entry which is preliminary data.</text>
</comment>
<keyword evidence="2" id="KW-0413">Isomerase</keyword>
<protein>
    <submittedName>
        <fullName evidence="3">PhzF family phenazine biosynthesis protein</fullName>
    </submittedName>
</protein>
<sequence>MKEVQVFYVDAFTDRPFGGNAAGVVPNADGLTDEEMQHIAREINLSETAFIFNNSSEQADFRIRYFTPSSEIDFCGHATVGLSWILATEFDWSNKAKQVLLETNIGLVPVKWLKKEEGKLSSVVMTQVAPKVKEFTDHLEDISRMVGVDVADIDSKYPIKLGYTGNWHLLIPVKSRPAIDAAIPKIDDLKEHNQKAGISTTHLFTFDSQDDTCKVYTRDFAPAVGIAEDPVTGSANGALAGYFALEEILVDEHYKIAQGHTMGRPGFLDIFVEKGEEGPVVSVGGKAVRTLSGKMRF</sequence>
<reference evidence="3 4" key="1">
    <citation type="submission" date="2024-08" db="EMBL/GenBank/DDBJ databases">
        <title>Two novel Cytobacillus novel species.</title>
        <authorList>
            <person name="Liu G."/>
        </authorList>
    </citation>
    <scope>NUCLEOTIDE SEQUENCE [LARGE SCALE GENOMIC DNA]</scope>
    <source>
        <strain evidence="3 4">FJAT-54145</strain>
    </source>
</reference>
<dbReference type="InterPro" id="IPR003719">
    <property type="entry name" value="Phenazine_PhzF-like"/>
</dbReference>
<dbReference type="SUPFAM" id="SSF54506">
    <property type="entry name" value="Diaminopimelate epimerase-like"/>
    <property type="match status" value="1"/>
</dbReference>
<name>A0ABW6K6Q1_9BACI</name>
<accession>A0ABW6K6Q1</accession>
<proteinExistence type="inferred from homology"/>
<dbReference type="PANTHER" id="PTHR13774">
    <property type="entry name" value="PHENAZINE BIOSYNTHESIS PROTEIN"/>
    <property type="match status" value="1"/>
</dbReference>
<evidence type="ECO:0000313" key="4">
    <source>
        <dbReference type="Proteomes" id="UP001601059"/>
    </source>
</evidence>
<dbReference type="Pfam" id="PF02567">
    <property type="entry name" value="PhzC-PhzF"/>
    <property type="match status" value="1"/>
</dbReference>
<dbReference type="PANTHER" id="PTHR13774:SF39">
    <property type="entry name" value="BIOSYNTHESIS PROTEIN, PUTATIVE-RELATED"/>
    <property type="match status" value="1"/>
</dbReference>
<keyword evidence="4" id="KW-1185">Reference proteome</keyword>
<dbReference type="Proteomes" id="UP001601059">
    <property type="component" value="Unassembled WGS sequence"/>
</dbReference>
<comment type="similarity">
    <text evidence="1">Belongs to the PhzF family.</text>
</comment>
<dbReference type="NCBIfam" id="TIGR00654">
    <property type="entry name" value="PhzF_family"/>
    <property type="match status" value="1"/>
</dbReference>
<organism evidence="3 4">
    <name type="scientific">Cytobacillus spartinae</name>
    <dbReference type="NCBI Taxonomy" id="3299023"/>
    <lineage>
        <taxon>Bacteria</taxon>
        <taxon>Bacillati</taxon>
        <taxon>Bacillota</taxon>
        <taxon>Bacilli</taxon>
        <taxon>Bacillales</taxon>
        <taxon>Bacillaceae</taxon>
        <taxon>Cytobacillus</taxon>
    </lineage>
</organism>
<evidence type="ECO:0000313" key="3">
    <source>
        <dbReference type="EMBL" id="MFE8699247.1"/>
    </source>
</evidence>
<evidence type="ECO:0000256" key="2">
    <source>
        <dbReference type="ARBA" id="ARBA00023235"/>
    </source>
</evidence>